<comment type="similarity">
    <text evidence="2">Belongs to the isochorismate synthase family.</text>
</comment>
<evidence type="ECO:0000256" key="3">
    <source>
        <dbReference type="ARBA" id="ARBA00012824"/>
    </source>
</evidence>
<evidence type="ECO:0000256" key="2">
    <source>
        <dbReference type="ARBA" id="ARBA00005297"/>
    </source>
</evidence>
<protein>
    <recommendedName>
        <fullName evidence="3">isochorismate synthase</fullName>
        <ecNumber evidence="3">5.4.4.2</ecNumber>
    </recommendedName>
    <alternativeName>
        <fullName evidence="5">Isochorismate mutase</fullName>
    </alternativeName>
</protein>
<dbReference type="EC" id="5.4.4.2" evidence="3"/>
<evidence type="ECO:0000313" key="8">
    <source>
        <dbReference type="Proteomes" id="UP000293638"/>
    </source>
</evidence>
<dbReference type="SUPFAM" id="SSF56322">
    <property type="entry name" value="ADC synthase"/>
    <property type="match status" value="1"/>
</dbReference>
<dbReference type="Proteomes" id="UP000293638">
    <property type="component" value="Unassembled WGS sequence"/>
</dbReference>
<reference evidence="7 8" key="1">
    <citation type="submission" date="2019-02" db="EMBL/GenBank/DDBJ databases">
        <title>Genomic Encyclopedia of Type Strains, Phase IV (KMG-IV): sequencing the most valuable type-strain genomes for metagenomic binning, comparative biology and taxonomic classification.</title>
        <authorList>
            <person name="Goeker M."/>
        </authorList>
    </citation>
    <scope>NUCLEOTIDE SEQUENCE [LARGE SCALE GENOMIC DNA]</scope>
    <source>
        <strain evidence="7 8">DSM 45622</strain>
    </source>
</reference>
<comment type="catalytic activity">
    <reaction evidence="1">
        <text>chorismate = isochorismate</text>
        <dbReference type="Rhea" id="RHEA:18985"/>
        <dbReference type="ChEBI" id="CHEBI:29748"/>
        <dbReference type="ChEBI" id="CHEBI:29780"/>
        <dbReference type="EC" id="5.4.4.2"/>
    </reaction>
</comment>
<dbReference type="Pfam" id="PF00425">
    <property type="entry name" value="Chorismate_bind"/>
    <property type="match status" value="1"/>
</dbReference>
<evidence type="ECO:0000259" key="6">
    <source>
        <dbReference type="Pfam" id="PF00425"/>
    </source>
</evidence>
<feature type="domain" description="Chorismate-utilising enzyme C-terminal" evidence="6">
    <location>
        <begin position="148"/>
        <end position="385"/>
    </location>
</feature>
<comment type="caution">
    <text evidence="7">The sequence shown here is derived from an EMBL/GenBank/DDBJ whole genome shotgun (WGS) entry which is preliminary data.</text>
</comment>
<dbReference type="PANTHER" id="PTHR42839">
    <property type="entry name" value="ISOCHORISMATE SYNTHASE ENTC"/>
    <property type="match status" value="1"/>
</dbReference>
<evidence type="ECO:0000256" key="1">
    <source>
        <dbReference type="ARBA" id="ARBA00000799"/>
    </source>
</evidence>
<gene>
    <name evidence="7" type="ORF">EV189_3901</name>
</gene>
<dbReference type="Gene3D" id="3.60.120.10">
    <property type="entry name" value="Anthranilate synthase"/>
    <property type="match status" value="1"/>
</dbReference>
<dbReference type="PRINTS" id="PR00095">
    <property type="entry name" value="ANTSNTHASEI"/>
</dbReference>
<evidence type="ECO:0000313" key="7">
    <source>
        <dbReference type="EMBL" id="RZS79031.1"/>
    </source>
</evidence>
<dbReference type="RefSeq" id="WP_130494617.1">
    <property type="nucleotide sequence ID" value="NZ_SGXD01000007.1"/>
</dbReference>
<dbReference type="InterPro" id="IPR015890">
    <property type="entry name" value="Chorismate_C"/>
</dbReference>
<dbReference type="InterPro" id="IPR005801">
    <property type="entry name" value="ADC_synthase"/>
</dbReference>
<dbReference type="GO" id="GO:0008909">
    <property type="term" value="F:isochorismate synthase activity"/>
    <property type="evidence" value="ECO:0007669"/>
    <property type="project" value="UniProtKB-EC"/>
</dbReference>
<evidence type="ECO:0000256" key="4">
    <source>
        <dbReference type="ARBA" id="ARBA00023235"/>
    </source>
</evidence>
<keyword evidence="4" id="KW-0413">Isomerase</keyword>
<dbReference type="InterPro" id="IPR019999">
    <property type="entry name" value="Anth_synth_I-like"/>
</dbReference>
<evidence type="ECO:0000256" key="5">
    <source>
        <dbReference type="ARBA" id="ARBA00041564"/>
    </source>
</evidence>
<dbReference type="EMBL" id="SGXD01000007">
    <property type="protein sequence ID" value="RZS79031.1"/>
    <property type="molecule type" value="Genomic_DNA"/>
</dbReference>
<dbReference type="OrthoDB" id="9806579at2"/>
<organism evidence="7 8">
    <name type="scientific">Motilibacter rhizosphaerae</name>
    <dbReference type="NCBI Taxonomy" id="598652"/>
    <lineage>
        <taxon>Bacteria</taxon>
        <taxon>Bacillati</taxon>
        <taxon>Actinomycetota</taxon>
        <taxon>Actinomycetes</taxon>
        <taxon>Motilibacterales</taxon>
        <taxon>Motilibacteraceae</taxon>
        <taxon>Motilibacter</taxon>
    </lineage>
</organism>
<name>A0A4Q7NAX5_9ACTN</name>
<dbReference type="PANTHER" id="PTHR42839:SF2">
    <property type="entry name" value="ISOCHORISMATE SYNTHASE ENTC"/>
    <property type="match status" value="1"/>
</dbReference>
<sequence length="395" mass="41721">MTTAPLPEPLVARTEAVADPGALLATLPEHGPLAWVREEDGLVGWGEAARLVVRGAGRFLEAEQWWQGVTADAVVDDAVGLPGTGLVAFASLAFSDEGDSVLVVPEVVLGRRGGRAWVTRVGAPGPSVRTPVREPVGVRWPDEDPLGRWRGAVQWATNAISRGELDKVVLAVEVLATAAEDLDPRWLLQRLAADYPSTWTYAVEGLVGATPELLVRRLGEEVESRVLAGTARRGGADLLRSEKDRAEHAYAVDSLVAGFSAHCKEISTSEPFVLELPNVVHLATDVRARVADGASLLSLAGALHPTAAVGGTPTRTALRAIRRLEPHDRGRYAGPVGWVDAAGNGELGLALRCAQLDGPTARLWAGCGIVVDSDPEAEVAEAQAKLEPVRRALGS</sequence>
<dbReference type="AlphaFoldDB" id="A0A4Q7NAX5"/>
<dbReference type="InterPro" id="IPR004561">
    <property type="entry name" value="IsoChor_synthase"/>
</dbReference>
<proteinExistence type="inferred from homology"/>
<dbReference type="NCBIfam" id="TIGR00543">
    <property type="entry name" value="isochor_syn"/>
    <property type="match status" value="1"/>
</dbReference>
<accession>A0A4Q7NAX5</accession>
<keyword evidence="8" id="KW-1185">Reference proteome</keyword>